<sequence>MGQGLAACASAVAGAPRISPRSRKRMREHRRQRALFNASQVRALELRPRSEEPAATPLGEVPSGASGLATLAASARALRGGGGDNPLRTASDSAQVSVKFRLGRARVTLHADDDALRPPILKVTASAVQAQSSRGQVVAQAILSSSFVNAATLHWEPLIDDVQVVVARTSPTAGAPPLAAVREQDKTESPACDAVIADAAKHGAVVMVHVRSALACHVSPALLEQAARLTSSFAELRDTTITLLAGVPGLAARASRIASQIRKAARDFAARGVAPESADAEALRSDVLALSSGLARTAKAISMELVRQRTRFGVLRVRNLTASPVRVVADIMHGDASDTAATDSGRGLAADDAREAVAGLAGADLSARSQERQQPANLSQGVPLAAGDLAAIS</sequence>
<dbReference type="EMBL" id="VLTN01000011">
    <property type="protein sequence ID" value="KAA0154453.1"/>
    <property type="molecule type" value="Genomic_DNA"/>
</dbReference>
<protein>
    <submittedName>
        <fullName evidence="2">Uncharacterized protein</fullName>
    </submittedName>
</protein>
<accession>A0A5A8CMV4</accession>
<feature type="region of interest" description="Disordered" evidence="1">
    <location>
        <begin position="1"/>
        <end position="29"/>
    </location>
</feature>
<reference evidence="2 3" key="1">
    <citation type="submission" date="2019-07" db="EMBL/GenBank/DDBJ databases">
        <title>Genomes of Cafeteria roenbergensis.</title>
        <authorList>
            <person name="Fischer M.G."/>
            <person name="Hackl T."/>
            <person name="Roman M."/>
        </authorList>
    </citation>
    <scope>NUCLEOTIDE SEQUENCE [LARGE SCALE GENOMIC DNA]</scope>
    <source>
        <strain evidence="2 3">BVI</strain>
    </source>
</reference>
<name>A0A5A8CMV4_CAFRO</name>
<proteinExistence type="predicted"/>
<dbReference type="AlphaFoldDB" id="A0A5A8CMV4"/>
<feature type="compositionally biased region" description="Low complexity" evidence="1">
    <location>
        <begin position="1"/>
        <end position="15"/>
    </location>
</feature>
<keyword evidence="3" id="KW-1185">Reference proteome</keyword>
<evidence type="ECO:0000256" key="1">
    <source>
        <dbReference type="SAM" id="MobiDB-lite"/>
    </source>
</evidence>
<organism evidence="2 3">
    <name type="scientific">Cafeteria roenbergensis</name>
    <name type="common">Marine flagellate</name>
    <dbReference type="NCBI Taxonomy" id="33653"/>
    <lineage>
        <taxon>Eukaryota</taxon>
        <taxon>Sar</taxon>
        <taxon>Stramenopiles</taxon>
        <taxon>Bigyra</taxon>
        <taxon>Opalozoa</taxon>
        <taxon>Bicosoecida</taxon>
        <taxon>Cafeteriaceae</taxon>
        <taxon>Cafeteria</taxon>
    </lineage>
</organism>
<comment type="caution">
    <text evidence="2">The sequence shown here is derived from an EMBL/GenBank/DDBJ whole genome shotgun (WGS) entry which is preliminary data.</text>
</comment>
<evidence type="ECO:0000313" key="3">
    <source>
        <dbReference type="Proteomes" id="UP000323011"/>
    </source>
</evidence>
<gene>
    <name evidence="2" type="ORF">FNF29_02331</name>
</gene>
<dbReference type="Proteomes" id="UP000323011">
    <property type="component" value="Unassembled WGS sequence"/>
</dbReference>
<evidence type="ECO:0000313" key="2">
    <source>
        <dbReference type="EMBL" id="KAA0154453.1"/>
    </source>
</evidence>
<feature type="compositionally biased region" description="Basic residues" evidence="1">
    <location>
        <begin position="20"/>
        <end position="29"/>
    </location>
</feature>